<comment type="caution">
    <text evidence="2">The sequence shown here is derived from an EMBL/GenBank/DDBJ whole genome shotgun (WGS) entry which is preliminary data.</text>
</comment>
<dbReference type="Pfam" id="PF07411">
    <property type="entry name" value="DUF1508"/>
    <property type="match status" value="1"/>
</dbReference>
<evidence type="ECO:0000313" key="2">
    <source>
        <dbReference type="EMBL" id="MEA5456836.1"/>
    </source>
</evidence>
<dbReference type="SUPFAM" id="SSF160113">
    <property type="entry name" value="YegP-like"/>
    <property type="match status" value="1"/>
</dbReference>
<dbReference type="RefSeq" id="WP_323280746.1">
    <property type="nucleotide sequence ID" value="NZ_JAYGGQ010000018.1"/>
</dbReference>
<feature type="domain" description="DUF1508" evidence="1">
    <location>
        <begin position="10"/>
        <end position="41"/>
    </location>
</feature>
<dbReference type="EMBL" id="JAYGGQ010000018">
    <property type="protein sequence ID" value="MEA5456836.1"/>
    <property type="molecule type" value="Genomic_DNA"/>
</dbReference>
<reference evidence="2 3" key="1">
    <citation type="submission" date="2023-12" db="EMBL/GenBank/DDBJ databases">
        <title>Sinomonas terricola sp. nov, isolated from litchi orchard soil in Guangdong, PR China.</title>
        <authorList>
            <person name="Jiaxin W."/>
            <person name="Yang Z."/>
            <person name="Honghui Z."/>
        </authorList>
    </citation>
    <scope>NUCLEOTIDE SEQUENCE [LARGE SCALE GENOMIC DNA]</scope>
    <source>
        <strain evidence="2 3">JGH33</strain>
    </source>
</reference>
<dbReference type="InterPro" id="IPR010879">
    <property type="entry name" value="DUF1508"/>
</dbReference>
<keyword evidence="3" id="KW-1185">Reference proteome</keyword>
<dbReference type="Gene3D" id="3.30.160.160">
    <property type="entry name" value="YegP-like"/>
    <property type="match status" value="1"/>
</dbReference>
<sequence length="79" mass="8680">MAERILYTRNDGRWGWRLEEDNGRIIAIDGGQGYESESTAREMADMIVGGHFKGAKKMIIKGIGPERLEPQAATGSTAL</sequence>
<evidence type="ECO:0000259" key="1">
    <source>
        <dbReference type="Pfam" id="PF07411"/>
    </source>
</evidence>
<dbReference type="InterPro" id="IPR036913">
    <property type="entry name" value="YegP-like_sf"/>
</dbReference>
<organism evidence="2 3">
    <name type="scientific">Sinomonas terricola</name>
    <dbReference type="NCBI Taxonomy" id="3110330"/>
    <lineage>
        <taxon>Bacteria</taxon>
        <taxon>Bacillati</taxon>
        <taxon>Actinomycetota</taxon>
        <taxon>Actinomycetes</taxon>
        <taxon>Micrococcales</taxon>
        <taxon>Micrococcaceae</taxon>
        <taxon>Sinomonas</taxon>
    </lineage>
</organism>
<proteinExistence type="predicted"/>
<dbReference type="Proteomes" id="UP001304769">
    <property type="component" value="Unassembled WGS sequence"/>
</dbReference>
<evidence type="ECO:0000313" key="3">
    <source>
        <dbReference type="Proteomes" id="UP001304769"/>
    </source>
</evidence>
<protein>
    <submittedName>
        <fullName evidence="2">DUF1508 domain-containing protein</fullName>
    </submittedName>
</protein>
<accession>A0ABU5TBM7</accession>
<name>A0ABU5TBM7_9MICC</name>
<gene>
    <name evidence="2" type="ORF">SPF06_19110</name>
</gene>